<dbReference type="EMBL" id="CABPRJ010000952">
    <property type="protein sequence ID" value="VVC32028.1"/>
    <property type="molecule type" value="Genomic_DNA"/>
</dbReference>
<reference evidence="2 3" key="1">
    <citation type="submission" date="2019-08" db="EMBL/GenBank/DDBJ databases">
        <authorList>
            <person name="Alioto T."/>
            <person name="Alioto T."/>
            <person name="Gomez Garrido J."/>
        </authorList>
    </citation>
    <scope>NUCLEOTIDE SEQUENCE [LARGE SCALE GENOMIC DNA]</scope>
</reference>
<evidence type="ECO:0000313" key="2">
    <source>
        <dbReference type="EMBL" id="VVC32028.1"/>
    </source>
</evidence>
<dbReference type="Pfam" id="PF07412">
    <property type="entry name" value="Geminin"/>
    <property type="match status" value="1"/>
</dbReference>
<feature type="compositionally biased region" description="Basic and acidic residues" evidence="1">
    <location>
        <begin position="190"/>
        <end position="209"/>
    </location>
</feature>
<gene>
    <name evidence="2" type="ORF">CINCED_3A014201</name>
</gene>
<dbReference type="Gene3D" id="1.20.5.1180">
    <property type="entry name" value="Geminin coiled-coil domain"/>
    <property type="match status" value="1"/>
</dbReference>
<feature type="compositionally biased region" description="Basic and acidic residues" evidence="1">
    <location>
        <begin position="38"/>
        <end position="59"/>
    </location>
</feature>
<sequence>MKTGSENANRNVGVDKVMRDKVGKKGGRKFLQTLQPSGDKENLVGRLSDSSDTKTAKPQTKVEEVQVNLKEHKSLVAKVNPSLYQKLIIEDLTSTAGPSEKYWEVIAERRRKALEDVLEQNRKLHSIIAALEEENNSCKLLLEETTDFVNTLMEMVNEERENNDDEDGDSDNQESIDDDKDDKLDEDEDHEVHDELVEDEARDKLSPTT</sequence>
<name>A0A5E4MIM4_9HEMI</name>
<dbReference type="AlphaFoldDB" id="A0A5E4MIM4"/>
<dbReference type="GO" id="GO:0006275">
    <property type="term" value="P:regulation of DNA replication"/>
    <property type="evidence" value="ECO:0007669"/>
    <property type="project" value="InterPro"/>
</dbReference>
<protein>
    <submittedName>
        <fullName evidence="2">Geminin/Multicilin</fullName>
    </submittedName>
</protein>
<feature type="region of interest" description="Disordered" evidence="1">
    <location>
        <begin position="156"/>
        <end position="209"/>
    </location>
</feature>
<accession>A0A5E4MIM4</accession>
<feature type="region of interest" description="Disordered" evidence="1">
    <location>
        <begin position="24"/>
        <end position="59"/>
    </location>
</feature>
<dbReference type="Proteomes" id="UP000325440">
    <property type="component" value="Unassembled WGS sequence"/>
</dbReference>
<keyword evidence="3" id="KW-1185">Reference proteome</keyword>
<feature type="compositionally biased region" description="Acidic residues" evidence="1">
    <location>
        <begin position="161"/>
        <end position="189"/>
    </location>
</feature>
<proteinExistence type="predicted"/>
<evidence type="ECO:0000256" key="1">
    <source>
        <dbReference type="SAM" id="MobiDB-lite"/>
    </source>
</evidence>
<evidence type="ECO:0000313" key="3">
    <source>
        <dbReference type="Proteomes" id="UP000325440"/>
    </source>
</evidence>
<dbReference type="OrthoDB" id="10043826at2759"/>
<dbReference type="InterPro" id="IPR022786">
    <property type="entry name" value="Geminin/Multicilin"/>
</dbReference>
<organism evidence="2 3">
    <name type="scientific">Cinara cedri</name>
    <dbReference type="NCBI Taxonomy" id="506608"/>
    <lineage>
        <taxon>Eukaryota</taxon>
        <taxon>Metazoa</taxon>
        <taxon>Ecdysozoa</taxon>
        <taxon>Arthropoda</taxon>
        <taxon>Hexapoda</taxon>
        <taxon>Insecta</taxon>
        <taxon>Pterygota</taxon>
        <taxon>Neoptera</taxon>
        <taxon>Paraneoptera</taxon>
        <taxon>Hemiptera</taxon>
        <taxon>Sternorrhyncha</taxon>
        <taxon>Aphidomorpha</taxon>
        <taxon>Aphidoidea</taxon>
        <taxon>Aphididae</taxon>
        <taxon>Lachninae</taxon>
        <taxon>Cinara</taxon>
    </lineage>
</organism>
<dbReference type="SUPFAM" id="SSF111469">
    <property type="entry name" value="Geminin coiled-coil domain"/>
    <property type="match status" value="1"/>
</dbReference>